<name>A0ACB7RN05_HYAAI</name>
<reference evidence="1" key="1">
    <citation type="submission" date="2020-05" db="EMBL/GenBank/DDBJ databases">
        <title>Large-scale comparative analyses of tick genomes elucidate their genetic diversity and vector capacities.</title>
        <authorList>
            <person name="Jia N."/>
            <person name="Wang J."/>
            <person name="Shi W."/>
            <person name="Du L."/>
            <person name="Sun Y."/>
            <person name="Zhan W."/>
            <person name="Jiang J."/>
            <person name="Wang Q."/>
            <person name="Zhang B."/>
            <person name="Ji P."/>
            <person name="Sakyi L.B."/>
            <person name="Cui X."/>
            <person name="Yuan T."/>
            <person name="Jiang B."/>
            <person name="Yang W."/>
            <person name="Lam T.T.-Y."/>
            <person name="Chang Q."/>
            <person name="Ding S."/>
            <person name="Wang X."/>
            <person name="Zhu J."/>
            <person name="Ruan X."/>
            <person name="Zhao L."/>
            <person name="Wei J."/>
            <person name="Que T."/>
            <person name="Du C."/>
            <person name="Cheng J."/>
            <person name="Dai P."/>
            <person name="Han X."/>
            <person name="Huang E."/>
            <person name="Gao Y."/>
            <person name="Liu J."/>
            <person name="Shao H."/>
            <person name="Ye R."/>
            <person name="Li L."/>
            <person name="Wei W."/>
            <person name="Wang X."/>
            <person name="Wang C."/>
            <person name="Yang T."/>
            <person name="Huo Q."/>
            <person name="Li W."/>
            <person name="Guo W."/>
            <person name="Chen H."/>
            <person name="Zhou L."/>
            <person name="Ni X."/>
            <person name="Tian J."/>
            <person name="Zhou Y."/>
            <person name="Sheng Y."/>
            <person name="Liu T."/>
            <person name="Pan Y."/>
            <person name="Xia L."/>
            <person name="Li J."/>
            <person name="Zhao F."/>
            <person name="Cao W."/>
        </authorList>
    </citation>
    <scope>NUCLEOTIDE SEQUENCE</scope>
    <source>
        <strain evidence="1">Hyas-2018</strain>
    </source>
</reference>
<keyword evidence="2" id="KW-1185">Reference proteome</keyword>
<accession>A0ACB7RN05</accession>
<dbReference type="Proteomes" id="UP000821845">
    <property type="component" value="Chromosome 8"/>
</dbReference>
<organism evidence="1 2">
    <name type="scientific">Hyalomma asiaticum</name>
    <name type="common">Tick</name>
    <dbReference type="NCBI Taxonomy" id="266040"/>
    <lineage>
        <taxon>Eukaryota</taxon>
        <taxon>Metazoa</taxon>
        <taxon>Ecdysozoa</taxon>
        <taxon>Arthropoda</taxon>
        <taxon>Chelicerata</taxon>
        <taxon>Arachnida</taxon>
        <taxon>Acari</taxon>
        <taxon>Parasitiformes</taxon>
        <taxon>Ixodida</taxon>
        <taxon>Ixodoidea</taxon>
        <taxon>Ixodidae</taxon>
        <taxon>Hyalomminae</taxon>
        <taxon>Hyalomma</taxon>
    </lineage>
</organism>
<protein>
    <submittedName>
        <fullName evidence="1">Uncharacterized protein</fullName>
    </submittedName>
</protein>
<evidence type="ECO:0000313" key="2">
    <source>
        <dbReference type="Proteomes" id="UP000821845"/>
    </source>
</evidence>
<gene>
    <name evidence="1" type="ORF">HPB50_010839</name>
</gene>
<proteinExistence type="predicted"/>
<comment type="caution">
    <text evidence="1">The sequence shown here is derived from an EMBL/GenBank/DDBJ whole genome shotgun (WGS) entry which is preliminary data.</text>
</comment>
<evidence type="ECO:0000313" key="1">
    <source>
        <dbReference type="EMBL" id="KAH6924046.1"/>
    </source>
</evidence>
<sequence>MPLYSYLCTVTHHGNQTYLAPDGICDFLFYDSVYKIKEGTLSEGISKLRPSAQYFIKQASKYNKTQFGLSFGTETVFTPSMFISIAHITFTMAYSKDCRIFPVSMASLPTGLKRGKDYDGHTVNESLAVLRKVVKMGLAIPTAISFTFKGLYYLPKFADDYSPKVEEFMLFKKCAYFDPPFYGDPKALCGKPDWTPVLPELAYSLSLKRTITYLTGARIATLACDAKQFYLDLTFNLAGYDVGYDHAAPCEELGFNTQRSSYGRVVMMRELMNFLRTNYTKPTDNFVCIRTFAA</sequence>
<dbReference type="EMBL" id="CM023488">
    <property type="protein sequence ID" value="KAH6924046.1"/>
    <property type="molecule type" value="Genomic_DNA"/>
</dbReference>